<accession>A0A8D8T9Q9</accession>
<reference evidence="1" key="1">
    <citation type="submission" date="2021-05" db="EMBL/GenBank/DDBJ databases">
        <authorList>
            <person name="Alioto T."/>
            <person name="Alioto T."/>
            <person name="Gomez Garrido J."/>
        </authorList>
    </citation>
    <scope>NUCLEOTIDE SEQUENCE</scope>
</reference>
<proteinExistence type="predicted"/>
<dbReference type="EMBL" id="HBUF01265009">
    <property type="protein sequence ID" value="CAG6683903.1"/>
    <property type="molecule type" value="Transcribed_RNA"/>
</dbReference>
<name>A0A8D8T9Q9_9HEMI</name>
<dbReference type="AlphaFoldDB" id="A0A8D8T9Q9"/>
<organism evidence="1">
    <name type="scientific">Cacopsylla melanoneura</name>
    <dbReference type="NCBI Taxonomy" id="428564"/>
    <lineage>
        <taxon>Eukaryota</taxon>
        <taxon>Metazoa</taxon>
        <taxon>Ecdysozoa</taxon>
        <taxon>Arthropoda</taxon>
        <taxon>Hexapoda</taxon>
        <taxon>Insecta</taxon>
        <taxon>Pterygota</taxon>
        <taxon>Neoptera</taxon>
        <taxon>Paraneoptera</taxon>
        <taxon>Hemiptera</taxon>
        <taxon>Sternorrhyncha</taxon>
        <taxon>Psylloidea</taxon>
        <taxon>Psyllidae</taxon>
        <taxon>Psyllinae</taxon>
        <taxon>Cacopsylla</taxon>
    </lineage>
</organism>
<evidence type="ECO:0000313" key="1">
    <source>
        <dbReference type="EMBL" id="CAG6683903.1"/>
    </source>
</evidence>
<dbReference type="EMBL" id="HBUF01265006">
    <property type="protein sequence ID" value="CAG6683898.1"/>
    <property type="molecule type" value="Transcribed_RNA"/>
</dbReference>
<protein>
    <submittedName>
        <fullName evidence="1">Uncharacterized protein</fullName>
    </submittedName>
</protein>
<sequence>MKEQNGLYRKYNILCPIRYGYESTDSVYLTRANLFRKFSLYFEVLFSNAYTPTPLLVSSLLFSMITTEYGLTRTSPSIYPGSSNMMPSLSPSFTLMTPATCL</sequence>